<sequence>MADVQASAPTLVLTNSDLLSWILTFVAAPRMRGSRSKSHDPSRLAPCATVCRAFHEIAIRLLWRSLPSLIPLWHLFAPPNTKRPPSSTLQGDKRPDYLRKVVSARLYDDPQVWERFLCYTTRVRHIAHSTYSSDSPETTVLQLYLIQVIVLKNGGNPVLPLLHSILWAAKAPTDNSLVALFAPTLRSATLSLQSVPGDEETRALLFRRLHESSPHLENIELGSGYNSDKDLAVGPLLVQELLLFDRLRQLTVHCGLSGPATFLAFVAKPNLTSLSVRNVSGPSNAPHSPPTVVRDLVELSIEGTGPTLVGLFELVRFEALESATIRIENSPDVRQETEDVLTAFHNTLTSPSTLRGFTLCIYGWGSKAEGPAISLRDLVRPVLPLQEICSFKFSSHSIRPQIEVADIAALTGAWPNLERLVLDAHPPSSSDAFSLDALHYIHAHCPQLRDLDTHSICLPVLGVHAIPAPLERPSSSAHALRRLWASGVYVYRPEYKPGRIVAEHAEALARYLLELFPALDMEEYKPWVPRPGVRQTSAPGHCLDGRKVLARMYTLTSERERELQ</sequence>
<dbReference type="AlphaFoldDB" id="A0A2G8RXC1"/>
<dbReference type="EMBL" id="AYKW01000045">
    <property type="protein sequence ID" value="PIL26137.1"/>
    <property type="molecule type" value="Genomic_DNA"/>
</dbReference>
<accession>A0A2G8RXC1</accession>
<dbReference type="OrthoDB" id="2749793at2759"/>
<dbReference type="Gene3D" id="3.80.10.10">
    <property type="entry name" value="Ribonuclease Inhibitor"/>
    <property type="match status" value="1"/>
</dbReference>
<protein>
    <recommendedName>
        <fullName evidence="3">F-box domain-containing protein</fullName>
    </recommendedName>
</protein>
<dbReference type="Proteomes" id="UP000230002">
    <property type="component" value="Unassembled WGS sequence"/>
</dbReference>
<evidence type="ECO:0000313" key="2">
    <source>
        <dbReference type="Proteomes" id="UP000230002"/>
    </source>
</evidence>
<evidence type="ECO:0000313" key="1">
    <source>
        <dbReference type="EMBL" id="PIL26137.1"/>
    </source>
</evidence>
<gene>
    <name evidence="1" type="ORF">GSI_11892</name>
</gene>
<keyword evidence="2" id="KW-1185">Reference proteome</keyword>
<name>A0A2G8RXC1_9APHY</name>
<evidence type="ECO:0008006" key="3">
    <source>
        <dbReference type="Google" id="ProtNLM"/>
    </source>
</evidence>
<comment type="caution">
    <text evidence="1">The sequence shown here is derived from an EMBL/GenBank/DDBJ whole genome shotgun (WGS) entry which is preliminary data.</text>
</comment>
<organism evidence="1 2">
    <name type="scientific">Ganoderma sinense ZZ0214-1</name>
    <dbReference type="NCBI Taxonomy" id="1077348"/>
    <lineage>
        <taxon>Eukaryota</taxon>
        <taxon>Fungi</taxon>
        <taxon>Dikarya</taxon>
        <taxon>Basidiomycota</taxon>
        <taxon>Agaricomycotina</taxon>
        <taxon>Agaricomycetes</taxon>
        <taxon>Polyporales</taxon>
        <taxon>Polyporaceae</taxon>
        <taxon>Ganoderma</taxon>
    </lineage>
</organism>
<proteinExistence type="predicted"/>
<dbReference type="InterPro" id="IPR032675">
    <property type="entry name" value="LRR_dom_sf"/>
</dbReference>
<reference evidence="1 2" key="1">
    <citation type="journal article" date="2015" name="Sci. Rep.">
        <title>Chromosome-level genome map provides insights into diverse defense mechanisms in the medicinal fungus Ganoderma sinense.</title>
        <authorList>
            <person name="Zhu Y."/>
            <person name="Xu J."/>
            <person name="Sun C."/>
            <person name="Zhou S."/>
            <person name="Xu H."/>
            <person name="Nelson D.R."/>
            <person name="Qian J."/>
            <person name="Song J."/>
            <person name="Luo H."/>
            <person name="Xiang L."/>
            <person name="Li Y."/>
            <person name="Xu Z."/>
            <person name="Ji A."/>
            <person name="Wang L."/>
            <person name="Lu S."/>
            <person name="Hayward A."/>
            <person name="Sun W."/>
            <person name="Li X."/>
            <person name="Schwartz D.C."/>
            <person name="Wang Y."/>
            <person name="Chen S."/>
        </authorList>
    </citation>
    <scope>NUCLEOTIDE SEQUENCE [LARGE SCALE GENOMIC DNA]</scope>
    <source>
        <strain evidence="1 2">ZZ0214-1</strain>
    </source>
</reference>